<dbReference type="Pfam" id="PF13308">
    <property type="entry name" value="YARHG"/>
    <property type="match status" value="1"/>
</dbReference>
<dbReference type="Proteomes" id="UP000473648">
    <property type="component" value="Unassembled WGS sequence"/>
</dbReference>
<sequence>MKCNHCGANLDPNLPYCQVCGAPNPNYTSADYDDLRAETDDLTDYSQDPYYDQPVKREKQPGASNTLVIIVAIVCAAAVAVTALYFLMFRKSSAQTSVSSGSTQSESSDSGSSSSKNKSSNSSSSSSSSNSSSSSSNWMSRTYILPDSTSEYLSSSDISGFSAKECNYALNEIYAREGRRFKATELQNYFDSKSWYNGTIDPDDFDNNYELSDIERANVELLKNAMDARGGYTPE</sequence>
<comment type="caution">
    <text evidence="4">The sequence shown here is derived from an EMBL/GenBank/DDBJ whole genome shotgun (WGS) entry which is preliminary data.</text>
</comment>
<accession>A0A6L5GQE5</accession>
<dbReference type="SMART" id="SM01324">
    <property type="entry name" value="YARHG"/>
    <property type="match status" value="1"/>
</dbReference>
<proteinExistence type="predicted"/>
<organism evidence="4 5">
    <name type="scientific">Candidatus Pseudoramibacter fermentans</name>
    <dbReference type="NCBI Taxonomy" id="2594427"/>
    <lineage>
        <taxon>Bacteria</taxon>
        <taxon>Bacillati</taxon>
        <taxon>Bacillota</taxon>
        <taxon>Clostridia</taxon>
        <taxon>Eubacteriales</taxon>
        <taxon>Eubacteriaceae</taxon>
        <taxon>Pseudoramibacter</taxon>
    </lineage>
</organism>
<dbReference type="PANTHER" id="PTHR40038">
    <property type="entry name" value="MEMBRANE-ASSOCIATED PROTEIN TCAA"/>
    <property type="match status" value="1"/>
</dbReference>
<dbReference type="InterPro" id="IPR038434">
    <property type="entry name" value="YARHG_sf"/>
</dbReference>
<keyword evidence="2" id="KW-1133">Transmembrane helix</keyword>
<evidence type="ECO:0000256" key="2">
    <source>
        <dbReference type="SAM" id="Phobius"/>
    </source>
</evidence>
<reference evidence="4" key="1">
    <citation type="journal article" date="2020" name="Appl. Environ. Microbiol.">
        <title>Medium-Chain Fatty Acid Synthesis by 'Candidatus Weimeria bifida' gen. nov., sp. nov., and 'Candidatus Pseudoramibacter fermentans' sp. nov.</title>
        <authorList>
            <person name="Scarborough M.J."/>
            <person name="Myers K.S."/>
            <person name="Donohue T.J."/>
            <person name="Noguera D.R."/>
        </authorList>
    </citation>
    <scope>NUCLEOTIDE SEQUENCE</scope>
    <source>
        <strain evidence="4">EUB1.1</strain>
    </source>
</reference>
<name>A0A6L5GQE5_9FIRM</name>
<feature type="domain" description="YARHG" evidence="3">
    <location>
        <begin position="141"/>
        <end position="227"/>
    </location>
</feature>
<evidence type="ECO:0000313" key="5">
    <source>
        <dbReference type="Proteomes" id="UP000473648"/>
    </source>
</evidence>
<feature type="transmembrane region" description="Helical" evidence="2">
    <location>
        <begin position="67"/>
        <end position="87"/>
    </location>
</feature>
<protein>
    <submittedName>
        <fullName evidence="4">YARHG domain-containing protein</fullName>
    </submittedName>
</protein>
<evidence type="ECO:0000313" key="4">
    <source>
        <dbReference type="EMBL" id="MQM72186.1"/>
    </source>
</evidence>
<dbReference type="PANTHER" id="PTHR40038:SF1">
    <property type="entry name" value="MEMBRANE-ASSOCIATED PROTEIN TCAA"/>
    <property type="match status" value="1"/>
</dbReference>
<dbReference type="AlphaFoldDB" id="A0A6L5GQE5"/>
<dbReference type="InterPro" id="IPR025582">
    <property type="entry name" value="YARHG_dom"/>
</dbReference>
<gene>
    <name evidence="4" type="ORF">FRC53_01885</name>
</gene>
<evidence type="ECO:0000259" key="3">
    <source>
        <dbReference type="SMART" id="SM01324"/>
    </source>
</evidence>
<keyword evidence="2" id="KW-0472">Membrane</keyword>
<keyword evidence="2" id="KW-0812">Transmembrane</keyword>
<keyword evidence="5" id="KW-1185">Reference proteome</keyword>
<dbReference type="EMBL" id="VOGB01000003">
    <property type="protein sequence ID" value="MQM72186.1"/>
    <property type="molecule type" value="Genomic_DNA"/>
</dbReference>
<evidence type="ECO:0000256" key="1">
    <source>
        <dbReference type="SAM" id="MobiDB-lite"/>
    </source>
</evidence>
<dbReference type="Gene3D" id="1.20.58.1690">
    <property type="match status" value="1"/>
</dbReference>
<feature type="region of interest" description="Disordered" evidence="1">
    <location>
        <begin position="97"/>
        <end position="137"/>
    </location>
</feature>